<accession>A0A833VSU3</accession>
<keyword evidence="3" id="KW-0804">Transcription</keyword>
<comment type="similarity">
    <text evidence="1">Belongs to the bHLH protein family.</text>
</comment>
<gene>
    <name evidence="5" type="ORF">FCM35_KLT01439</name>
</gene>
<sequence>MCIWEEISGSRGRGIYMEEPNKLEWANSLDQIQIPSTNSRIIFQDCLPRDCCTNFPNIVPPTNVSIKRDQFSFHQGITIDQQQAWNNNWNCHNNSKPIDLNFGGTTDLNLKEWYEEFGKKRQQGLKIVNKGLVPMHGQDHIIAERKRREKLNQRFIELSSVIPSLKKIDKASILIDAVEYIKELQKKVKNLETQNPKPIESVVLVKNTCISSEAGDLGCSSSTAPKPLPEIEARLSGNKILISIHCESFKGLLVKVLSELEELNVTVTHTNLMHFARSTSFITLNAQASYQNFYLAISLL</sequence>
<organism evidence="5 6">
    <name type="scientific">Carex littledalei</name>
    <dbReference type="NCBI Taxonomy" id="544730"/>
    <lineage>
        <taxon>Eukaryota</taxon>
        <taxon>Viridiplantae</taxon>
        <taxon>Streptophyta</taxon>
        <taxon>Embryophyta</taxon>
        <taxon>Tracheophyta</taxon>
        <taxon>Spermatophyta</taxon>
        <taxon>Magnoliopsida</taxon>
        <taxon>Liliopsida</taxon>
        <taxon>Poales</taxon>
        <taxon>Cyperaceae</taxon>
        <taxon>Cyperoideae</taxon>
        <taxon>Cariceae</taxon>
        <taxon>Carex</taxon>
        <taxon>Carex subgen. Euthyceras</taxon>
    </lineage>
</organism>
<evidence type="ECO:0000256" key="3">
    <source>
        <dbReference type="ARBA" id="ARBA00023163"/>
    </source>
</evidence>
<feature type="domain" description="BHLH" evidence="4">
    <location>
        <begin position="135"/>
        <end position="184"/>
    </location>
</feature>
<dbReference type="OrthoDB" id="690068at2759"/>
<dbReference type="Proteomes" id="UP000623129">
    <property type="component" value="Unassembled WGS sequence"/>
</dbReference>
<name>A0A833VSU3_9POAL</name>
<keyword evidence="2" id="KW-0805">Transcription regulation</keyword>
<dbReference type="AlphaFoldDB" id="A0A833VSU3"/>
<keyword evidence="6" id="KW-1185">Reference proteome</keyword>
<dbReference type="PROSITE" id="PS50888">
    <property type="entry name" value="BHLH"/>
    <property type="match status" value="1"/>
</dbReference>
<dbReference type="SUPFAM" id="SSF47459">
    <property type="entry name" value="HLH, helix-loop-helix DNA-binding domain"/>
    <property type="match status" value="1"/>
</dbReference>
<evidence type="ECO:0000256" key="2">
    <source>
        <dbReference type="ARBA" id="ARBA00023015"/>
    </source>
</evidence>
<protein>
    <submittedName>
        <fullName evidence="5">Transcription factor bHLH18-like protein</fullName>
    </submittedName>
</protein>
<reference evidence="5" key="1">
    <citation type="submission" date="2020-01" db="EMBL/GenBank/DDBJ databases">
        <title>Genome sequence of Kobresia littledalei, the first chromosome-level genome in the family Cyperaceae.</title>
        <authorList>
            <person name="Qu G."/>
        </authorList>
    </citation>
    <scope>NUCLEOTIDE SEQUENCE</scope>
    <source>
        <strain evidence="5">C.B.Clarke</strain>
        <tissue evidence="5">Leaf</tissue>
    </source>
</reference>
<proteinExistence type="inferred from homology"/>
<dbReference type="SMART" id="SM00353">
    <property type="entry name" value="HLH"/>
    <property type="match status" value="1"/>
</dbReference>
<dbReference type="PANTHER" id="PTHR45959">
    <property type="entry name" value="BHLH TRANSCRIPTION FACTOR"/>
    <property type="match status" value="1"/>
</dbReference>
<dbReference type="GO" id="GO:0046983">
    <property type="term" value="F:protein dimerization activity"/>
    <property type="evidence" value="ECO:0007669"/>
    <property type="project" value="InterPro"/>
</dbReference>
<dbReference type="PANTHER" id="PTHR45959:SF2">
    <property type="entry name" value="BHLH TRANSCRIPTION FACTOR"/>
    <property type="match status" value="1"/>
</dbReference>
<dbReference type="Gene3D" id="4.10.280.10">
    <property type="entry name" value="Helix-loop-helix DNA-binding domain"/>
    <property type="match status" value="1"/>
</dbReference>
<dbReference type="InterPro" id="IPR036638">
    <property type="entry name" value="HLH_DNA-bd_sf"/>
</dbReference>
<comment type="caution">
    <text evidence="5">The sequence shown here is derived from an EMBL/GenBank/DDBJ whole genome shotgun (WGS) entry which is preliminary data.</text>
</comment>
<evidence type="ECO:0000313" key="5">
    <source>
        <dbReference type="EMBL" id="KAF3333748.1"/>
    </source>
</evidence>
<dbReference type="InterPro" id="IPR011598">
    <property type="entry name" value="bHLH_dom"/>
</dbReference>
<evidence type="ECO:0000313" key="6">
    <source>
        <dbReference type="Proteomes" id="UP000623129"/>
    </source>
</evidence>
<dbReference type="Pfam" id="PF00010">
    <property type="entry name" value="HLH"/>
    <property type="match status" value="1"/>
</dbReference>
<evidence type="ECO:0000259" key="4">
    <source>
        <dbReference type="PROSITE" id="PS50888"/>
    </source>
</evidence>
<dbReference type="InterPro" id="IPR052610">
    <property type="entry name" value="bHLH_transcription_regulator"/>
</dbReference>
<dbReference type="EMBL" id="SWLB01000010">
    <property type="protein sequence ID" value="KAF3333748.1"/>
    <property type="molecule type" value="Genomic_DNA"/>
</dbReference>
<evidence type="ECO:0000256" key="1">
    <source>
        <dbReference type="ARBA" id="ARBA00005510"/>
    </source>
</evidence>